<evidence type="ECO:0008006" key="10">
    <source>
        <dbReference type="Google" id="ProtNLM"/>
    </source>
</evidence>
<feature type="region of interest" description="Disordered" evidence="5">
    <location>
        <begin position="419"/>
        <end position="475"/>
    </location>
</feature>
<comment type="subcellular location">
    <subcellularLocation>
        <location evidence="1">Membrane</location>
        <topology evidence="1">Single-pass membrane protein</topology>
    </subcellularLocation>
</comment>
<evidence type="ECO:0000313" key="9">
    <source>
        <dbReference type="Proteomes" id="UP000507536"/>
    </source>
</evidence>
<evidence type="ECO:0000256" key="2">
    <source>
        <dbReference type="ARBA" id="ARBA00022692"/>
    </source>
</evidence>
<reference evidence="8 9" key="1">
    <citation type="submission" date="2016-08" db="EMBL/GenBank/DDBJ databases">
        <authorList>
            <consortium name="Pathogen Informatics"/>
        </authorList>
    </citation>
    <scope>NUCLEOTIDE SEQUENCE [LARGE SCALE GENOMIC DNA]</scope>
    <source>
        <strain evidence="8 9">DS</strain>
    </source>
</reference>
<feature type="transmembrane region" description="Helical" evidence="6">
    <location>
        <begin position="154"/>
        <end position="174"/>
    </location>
</feature>
<feature type="region of interest" description="Disordered" evidence="5">
    <location>
        <begin position="27"/>
        <end position="103"/>
    </location>
</feature>
<dbReference type="AlphaFoldDB" id="A0A1C6Y9N5"/>
<feature type="compositionally biased region" description="Basic residues" evidence="5">
    <location>
        <begin position="460"/>
        <end position="475"/>
    </location>
</feature>
<feature type="compositionally biased region" description="Basic and acidic residues" evidence="5">
    <location>
        <begin position="70"/>
        <end position="103"/>
    </location>
</feature>
<keyword evidence="4 6" id="KW-0472">Membrane</keyword>
<evidence type="ECO:0000256" key="6">
    <source>
        <dbReference type="SAM" id="Phobius"/>
    </source>
</evidence>
<dbReference type="PANTHER" id="PTHR12883">
    <property type="entry name" value="ADIPOCYTE-SPECIFIC PROTEIN 4-RELATED"/>
    <property type="match status" value="1"/>
</dbReference>
<keyword evidence="7" id="KW-0732">Signal</keyword>
<evidence type="ECO:0000256" key="3">
    <source>
        <dbReference type="ARBA" id="ARBA00022989"/>
    </source>
</evidence>
<dbReference type="Pfam" id="PF07946">
    <property type="entry name" value="CCDC47"/>
    <property type="match status" value="1"/>
</dbReference>
<dbReference type="InterPro" id="IPR012879">
    <property type="entry name" value="CCDC47"/>
</dbReference>
<proteinExistence type="predicted"/>
<name>A0A1C6Y9N5_PLACE</name>
<feature type="compositionally biased region" description="Basic and acidic residues" evidence="5">
    <location>
        <begin position="419"/>
        <end position="459"/>
    </location>
</feature>
<protein>
    <recommendedName>
        <fullName evidence="10">DUF1682 domain-containing protein</fullName>
    </recommendedName>
</protein>
<sequence length="475" mass="56696">MQKFRIFVLFFIVYISCFLAQPKKNDDDIVIMDSPDGPERKNSEPVGNEGPMNDNVGKPPHDNIQNDIQSESKDNIENEPKDSIENESKDSIENESKDSIENETKDSIENEIQNEVQNETQGETQNEAQNEMHDMYELHEMHLYSWYRGDKKAFYTKVVVFIILLIIVIANAIISRNTNKMIALYWLRTCKDIFLQQFAKLGDDKAFLLERSYHNYDFQCTGRKNCNYYFVNLNLIKRQCLWRYYLLNYFMNQHDTMYIAVSFDKLDKNVLCVYKKHQKKNVDYRFPNVYKYTKLMDKSELKKTYDIKADSSEIVSLVLSGKILNFLNTYDKYINYMCITDISLFDAENRIPEKKEDSKQIEKHNFLFLSFIIPKNPEDLRTLINFSIYMIDACHCIELSEKTRDNVKKLRSIVEKEDERRKQELRELQEKKKAKKLQEENEKLSKMSPEQQRKYEEKKQKKNMKKMKKIKIIRI</sequence>
<dbReference type="GO" id="GO:0032469">
    <property type="term" value="P:endoplasmic reticulum calcium ion homeostasis"/>
    <property type="evidence" value="ECO:0007669"/>
    <property type="project" value="InterPro"/>
</dbReference>
<evidence type="ECO:0000256" key="1">
    <source>
        <dbReference type="ARBA" id="ARBA00004167"/>
    </source>
</evidence>
<dbReference type="GO" id="GO:0016020">
    <property type="term" value="C:membrane"/>
    <property type="evidence" value="ECO:0007669"/>
    <property type="project" value="UniProtKB-SubCell"/>
</dbReference>
<dbReference type="Proteomes" id="UP000507536">
    <property type="component" value="Chromosome 8"/>
</dbReference>
<dbReference type="GO" id="GO:0005509">
    <property type="term" value="F:calcium ion binding"/>
    <property type="evidence" value="ECO:0007669"/>
    <property type="project" value="InterPro"/>
</dbReference>
<feature type="chain" id="PRO_5008751249" description="DUF1682 domain-containing protein" evidence="7">
    <location>
        <begin position="21"/>
        <end position="475"/>
    </location>
</feature>
<dbReference type="GO" id="GO:0005783">
    <property type="term" value="C:endoplasmic reticulum"/>
    <property type="evidence" value="ECO:0007669"/>
    <property type="project" value="InterPro"/>
</dbReference>
<feature type="signal peptide" evidence="7">
    <location>
        <begin position="1"/>
        <end position="20"/>
    </location>
</feature>
<dbReference type="PANTHER" id="PTHR12883:SF0">
    <property type="entry name" value="PAT COMPLEX SUBUNIT CCDC47"/>
    <property type="match status" value="1"/>
</dbReference>
<evidence type="ECO:0000256" key="5">
    <source>
        <dbReference type="SAM" id="MobiDB-lite"/>
    </source>
</evidence>
<accession>A0A1C6Y9N5</accession>
<organism evidence="8 9">
    <name type="scientific">Plasmodium chabaudi adami</name>
    <dbReference type="NCBI Taxonomy" id="5826"/>
    <lineage>
        <taxon>Eukaryota</taxon>
        <taxon>Sar</taxon>
        <taxon>Alveolata</taxon>
        <taxon>Apicomplexa</taxon>
        <taxon>Aconoidasida</taxon>
        <taxon>Haemosporida</taxon>
        <taxon>Plasmodiidae</taxon>
        <taxon>Plasmodium</taxon>
        <taxon>Plasmodium (Vinckeia)</taxon>
    </lineage>
</organism>
<dbReference type="EMBL" id="LT608188">
    <property type="protein sequence ID" value="SCM20039.1"/>
    <property type="molecule type" value="Genomic_DNA"/>
</dbReference>
<keyword evidence="3 6" id="KW-1133">Transmembrane helix</keyword>
<evidence type="ECO:0000256" key="7">
    <source>
        <dbReference type="SAM" id="SignalP"/>
    </source>
</evidence>
<gene>
    <name evidence="8" type="ORF">PCHDS_000152500</name>
</gene>
<evidence type="ECO:0000256" key="4">
    <source>
        <dbReference type="ARBA" id="ARBA00023136"/>
    </source>
</evidence>
<evidence type="ECO:0000313" key="8">
    <source>
        <dbReference type="EMBL" id="SCM20039.1"/>
    </source>
</evidence>
<keyword evidence="2 6" id="KW-0812">Transmembrane</keyword>